<keyword evidence="2" id="KW-1185">Reference proteome</keyword>
<evidence type="ECO:0000313" key="2">
    <source>
        <dbReference type="Proteomes" id="UP000001635"/>
    </source>
</evidence>
<dbReference type="OrthoDB" id="1100397at2"/>
<evidence type="ECO:0000313" key="1">
    <source>
        <dbReference type="EMBL" id="AEL24608.1"/>
    </source>
</evidence>
<dbReference type="AlphaFoldDB" id="G0J3G9"/>
<name>G0J3G9_CYCMS</name>
<dbReference type="Pfam" id="PF15869">
    <property type="entry name" value="TolB_like"/>
    <property type="match status" value="1"/>
</dbReference>
<protein>
    <recommendedName>
        <fullName evidence="3">Lipoprotein</fullName>
    </recommendedName>
</protein>
<dbReference type="PROSITE" id="PS51257">
    <property type="entry name" value="PROKAR_LIPOPROTEIN"/>
    <property type="match status" value="1"/>
</dbReference>
<dbReference type="Proteomes" id="UP000001635">
    <property type="component" value="Chromosome"/>
</dbReference>
<dbReference type="HOGENOM" id="CLU_764444_0_0_10"/>
<reference evidence="2" key="1">
    <citation type="submission" date="2011-07" db="EMBL/GenBank/DDBJ databases">
        <title>The complete genome of Cyclobacterium marinum DSM 745.</title>
        <authorList>
            <person name="Lucas S."/>
            <person name="Han J."/>
            <person name="Lapidus A."/>
            <person name="Bruce D."/>
            <person name="Goodwin L."/>
            <person name="Pitluck S."/>
            <person name="Peters L."/>
            <person name="Kyrpides N."/>
            <person name="Mavromatis K."/>
            <person name="Ivanova N."/>
            <person name="Ovchinnikova G."/>
            <person name="Chertkov O."/>
            <person name="Detter J.C."/>
            <person name="Tapia R."/>
            <person name="Han C."/>
            <person name="Land M."/>
            <person name="Hauser L."/>
            <person name="Markowitz V."/>
            <person name="Cheng J.-F."/>
            <person name="Hugenholtz P."/>
            <person name="Woyke T."/>
            <person name="Wu D."/>
            <person name="Tindall B."/>
            <person name="Schuetze A."/>
            <person name="Brambilla E."/>
            <person name="Klenk H.-P."/>
            <person name="Eisen J.A."/>
        </authorList>
    </citation>
    <scope>NUCLEOTIDE SEQUENCE [LARGE SCALE GENOMIC DNA]</scope>
    <source>
        <strain evidence="2">ATCC 25205 / DSM 745 / LMG 13164 / NCIMB 1802</strain>
    </source>
</reference>
<dbReference type="RefSeq" id="WP_014018905.1">
    <property type="nucleotide sequence ID" value="NC_015914.1"/>
</dbReference>
<sequence length="353" mass="40799">MNRLILVLILLFSISCEQGIENNDYIIIQKEDFTLIPLQSNKYFFEEIINPSNIGLVDDKILISEAWRVPEEHPRIHIVNSTDWTYDKPKGKHGKGPLELIDASLFYKGENPDTFWTYSMNRRKLVEYSMSNLTLLGKSEWKMTEPMMDLWFFTQATDSSFLGISRVSENRILEFDKEGNRIGGYGNWEKVKDRPELNYTQLAVLNGGFFKGSAEEGLFIRVGLFRDRLEIFNNRDKSFIIIDGPDLELPAFEIIGNELYLGPDPHFRYRDAVVTKNYIFALYGGVSHSDFNKTSVLATQIWVFDHMGQPLYNLKLDRSLINFVINEETNEIYGLTTDEDPGIAVYTIPKELL</sequence>
<gene>
    <name evidence="1" type="ordered locus">Cycma_0835</name>
</gene>
<dbReference type="EMBL" id="CP002955">
    <property type="protein sequence ID" value="AEL24608.1"/>
    <property type="molecule type" value="Genomic_DNA"/>
</dbReference>
<organism evidence="1 2">
    <name type="scientific">Cyclobacterium marinum (strain ATCC 25205 / DSM 745 / LMG 13164 / NCIMB 1802)</name>
    <name type="common">Flectobacillus marinus</name>
    <dbReference type="NCBI Taxonomy" id="880070"/>
    <lineage>
        <taxon>Bacteria</taxon>
        <taxon>Pseudomonadati</taxon>
        <taxon>Bacteroidota</taxon>
        <taxon>Cytophagia</taxon>
        <taxon>Cytophagales</taxon>
        <taxon>Cyclobacteriaceae</taxon>
        <taxon>Cyclobacterium</taxon>
    </lineage>
</organism>
<proteinExistence type="predicted"/>
<dbReference type="eggNOG" id="COG3391">
    <property type="taxonomic scope" value="Bacteria"/>
</dbReference>
<evidence type="ECO:0008006" key="3">
    <source>
        <dbReference type="Google" id="ProtNLM"/>
    </source>
</evidence>
<dbReference type="KEGG" id="cmr:Cycma_0835"/>
<accession>G0J3G9</accession>